<name>A0A8S4RAL9_9NEOP</name>
<sequence>MGLIRRHRVTQRQKTKMVVSLRSPQRNEGFKRIDGHWSPKVLKWHPRTGKRSVGRPPTRWTDDIKQFARSRWKQAAQNRGVSNALQKIYVHQWKSIGSLLSSL</sequence>
<proteinExistence type="predicted"/>
<dbReference type="EMBL" id="CAKXAJ010025026">
    <property type="protein sequence ID" value="CAH2234079.1"/>
    <property type="molecule type" value="Genomic_DNA"/>
</dbReference>
<comment type="caution">
    <text evidence="2">The sequence shown here is derived from an EMBL/GenBank/DDBJ whole genome shotgun (WGS) entry which is preliminary data.</text>
</comment>
<organism evidence="2 3">
    <name type="scientific">Pararge aegeria aegeria</name>
    <dbReference type="NCBI Taxonomy" id="348720"/>
    <lineage>
        <taxon>Eukaryota</taxon>
        <taxon>Metazoa</taxon>
        <taxon>Ecdysozoa</taxon>
        <taxon>Arthropoda</taxon>
        <taxon>Hexapoda</taxon>
        <taxon>Insecta</taxon>
        <taxon>Pterygota</taxon>
        <taxon>Neoptera</taxon>
        <taxon>Endopterygota</taxon>
        <taxon>Lepidoptera</taxon>
        <taxon>Glossata</taxon>
        <taxon>Ditrysia</taxon>
        <taxon>Papilionoidea</taxon>
        <taxon>Nymphalidae</taxon>
        <taxon>Satyrinae</taxon>
        <taxon>Satyrini</taxon>
        <taxon>Parargina</taxon>
        <taxon>Pararge</taxon>
    </lineage>
</organism>
<evidence type="ECO:0000313" key="3">
    <source>
        <dbReference type="Proteomes" id="UP000838756"/>
    </source>
</evidence>
<dbReference type="Proteomes" id="UP000838756">
    <property type="component" value="Unassembled WGS sequence"/>
</dbReference>
<reference evidence="2" key="1">
    <citation type="submission" date="2022-03" db="EMBL/GenBank/DDBJ databases">
        <authorList>
            <person name="Lindestad O."/>
        </authorList>
    </citation>
    <scope>NUCLEOTIDE SEQUENCE</scope>
</reference>
<accession>A0A8S4RAL9</accession>
<dbReference type="AlphaFoldDB" id="A0A8S4RAL9"/>
<evidence type="ECO:0000313" key="2">
    <source>
        <dbReference type="EMBL" id="CAH2234079.1"/>
    </source>
</evidence>
<keyword evidence="3" id="KW-1185">Reference proteome</keyword>
<dbReference type="OrthoDB" id="407509at2759"/>
<gene>
    <name evidence="2" type="primary">jg7720</name>
    <name evidence="2" type="ORF">PAEG_LOCUS11976</name>
</gene>
<evidence type="ECO:0000256" key="1">
    <source>
        <dbReference type="SAM" id="MobiDB-lite"/>
    </source>
</evidence>
<feature type="region of interest" description="Disordered" evidence="1">
    <location>
        <begin position="1"/>
        <end position="23"/>
    </location>
</feature>
<protein>
    <submittedName>
        <fullName evidence="2">Jg7720 protein</fullName>
    </submittedName>
</protein>
<feature type="compositionally biased region" description="Basic residues" evidence="1">
    <location>
        <begin position="1"/>
        <end position="15"/>
    </location>
</feature>